<evidence type="ECO:0000259" key="1">
    <source>
        <dbReference type="PROSITE" id="PS51186"/>
    </source>
</evidence>
<dbReference type="GO" id="GO:0016747">
    <property type="term" value="F:acyltransferase activity, transferring groups other than amino-acyl groups"/>
    <property type="evidence" value="ECO:0007669"/>
    <property type="project" value="InterPro"/>
</dbReference>
<dbReference type="PANTHER" id="PTHR47370:SF1">
    <property type="entry name" value="ACYL-COA N-ACYLTRANSFERASES (NAT) SUPERFAMILY PROTEIN"/>
    <property type="match status" value="1"/>
</dbReference>
<protein>
    <submittedName>
        <fullName evidence="3">Probable N-acetyltransferase HLS1</fullName>
    </submittedName>
</protein>
<dbReference type="SUPFAM" id="SSF55729">
    <property type="entry name" value="Acyl-CoA N-acyltransferases (Nat)"/>
    <property type="match status" value="1"/>
</dbReference>
<feature type="domain" description="N-acetyltransferase" evidence="1">
    <location>
        <begin position="11"/>
        <end position="182"/>
    </location>
</feature>
<dbReference type="AlphaFoldDB" id="A0A8N4IE84"/>
<keyword evidence="2" id="KW-1185">Reference proteome</keyword>
<sequence length="342" mass="38443">MSSVRVGSDKVVIRSYDRERDRERFEKLERNCEVEPKKSPFFKTDVLGDPLCRIRNSPTYEMLVAELGNELVGVVCGSIKVVRAGGSPEGRAKVGYILGLRVSSLHRRRGIGSSLVFRMEQWFAANLVDYVYMATDKDNEASVKLFTDKLGFIKFRTPTILVNPVGNRMIHISSGVEIKKLDVEQAEVLYRKVMSLTEFFPQDIDSILANKLSLGTFIAYPLGETWEGLLDGGPSTPKSWAMLSVWNSAAAFKLKGPESDSLMRSLCHHVHNMATRCKDCKVIVTEVGSQDLVGTYIPHWKMLSYSEDLWCIKALNNKKGAALYDWTKAPPPQTLFVDPREV</sequence>
<proteinExistence type="predicted"/>
<dbReference type="Pfam" id="PF00583">
    <property type="entry name" value="Acetyltransf_1"/>
    <property type="match status" value="1"/>
</dbReference>
<dbReference type="PROSITE" id="PS51186">
    <property type="entry name" value="GNAT"/>
    <property type="match status" value="1"/>
</dbReference>
<gene>
    <name evidence="3" type="primary">LOC105045859</name>
</gene>
<dbReference type="Gene3D" id="3.40.630.30">
    <property type="match status" value="1"/>
</dbReference>
<name>A0A8N4IE84_ELAGV</name>
<evidence type="ECO:0000313" key="2">
    <source>
        <dbReference type="Proteomes" id="UP000504607"/>
    </source>
</evidence>
<dbReference type="RefSeq" id="XP_029120764.1">
    <property type="nucleotide sequence ID" value="XM_029264931.1"/>
</dbReference>
<dbReference type="InterPro" id="IPR016181">
    <property type="entry name" value="Acyl_CoA_acyltransferase"/>
</dbReference>
<dbReference type="Proteomes" id="UP000504607">
    <property type="component" value="Chromosome 5"/>
</dbReference>
<organism evidence="2 3">
    <name type="scientific">Elaeis guineensis var. tenera</name>
    <name type="common">Oil palm</name>
    <dbReference type="NCBI Taxonomy" id="51953"/>
    <lineage>
        <taxon>Eukaryota</taxon>
        <taxon>Viridiplantae</taxon>
        <taxon>Streptophyta</taxon>
        <taxon>Embryophyta</taxon>
        <taxon>Tracheophyta</taxon>
        <taxon>Spermatophyta</taxon>
        <taxon>Magnoliopsida</taxon>
        <taxon>Liliopsida</taxon>
        <taxon>Arecaceae</taxon>
        <taxon>Arecoideae</taxon>
        <taxon>Cocoseae</taxon>
        <taxon>Elaeidinae</taxon>
        <taxon>Elaeis</taxon>
    </lineage>
</organism>
<dbReference type="CDD" id="cd04301">
    <property type="entry name" value="NAT_SF"/>
    <property type="match status" value="1"/>
</dbReference>
<evidence type="ECO:0000313" key="3">
    <source>
        <dbReference type="RefSeq" id="XP_029120764.1"/>
    </source>
</evidence>
<dbReference type="OrthoDB" id="41532at2759"/>
<dbReference type="InterPro" id="IPR052810">
    <property type="entry name" value="Plant_NAT"/>
</dbReference>
<accession>A0A8N4IE84</accession>
<dbReference type="PANTHER" id="PTHR47370">
    <property type="entry name" value="ACYL-COA N-ACYLTRANSFERASES (NAT) SUPERFAMILY PROTEIN"/>
    <property type="match status" value="1"/>
</dbReference>
<dbReference type="InterPro" id="IPR000182">
    <property type="entry name" value="GNAT_dom"/>
</dbReference>
<reference evidence="3" key="1">
    <citation type="submission" date="2025-08" db="UniProtKB">
        <authorList>
            <consortium name="RefSeq"/>
        </authorList>
    </citation>
    <scope>IDENTIFICATION</scope>
</reference>